<feature type="region of interest" description="Disordered" evidence="9">
    <location>
        <begin position="406"/>
        <end position="493"/>
    </location>
</feature>
<evidence type="ECO:0000256" key="5">
    <source>
        <dbReference type="ARBA" id="ARBA00023242"/>
    </source>
</evidence>
<comment type="similarity">
    <text evidence="6">Belongs to the peptidase S1 family. CLIP subfamily.</text>
</comment>
<dbReference type="InterPro" id="IPR033116">
    <property type="entry name" value="TRYPSIN_SER"/>
</dbReference>
<dbReference type="GO" id="GO:0000977">
    <property type="term" value="F:RNA polymerase II transcription regulatory region sequence-specific DNA binding"/>
    <property type="evidence" value="ECO:0007669"/>
    <property type="project" value="TreeGrafter"/>
</dbReference>
<dbReference type="FunFam" id="2.40.10.10:FF:000002">
    <property type="entry name" value="Transmembrane protease serine"/>
    <property type="match status" value="1"/>
</dbReference>
<dbReference type="OrthoDB" id="93664at2759"/>
<gene>
    <name evidence="10" type="ORF">LSAA_563</name>
</gene>
<dbReference type="SMART" id="SM00389">
    <property type="entry name" value="HOX"/>
    <property type="match status" value="1"/>
</dbReference>
<dbReference type="InterPro" id="IPR017970">
    <property type="entry name" value="Homeobox_CS"/>
</dbReference>
<dbReference type="Gene3D" id="2.40.10.10">
    <property type="entry name" value="Trypsin-like serine proteases"/>
    <property type="match status" value="2"/>
</dbReference>
<dbReference type="InterPro" id="IPR009003">
    <property type="entry name" value="Peptidase_S1_PA"/>
</dbReference>
<dbReference type="PRINTS" id="PR00024">
    <property type="entry name" value="HOMEOBOX"/>
</dbReference>
<dbReference type="PROSITE" id="PS00135">
    <property type="entry name" value="TRYPSIN_SER"/>
    <property type="match status" value="1"/>
</dbReference>
<dbReference type="InterPro" id="IPR043504">
    <property type="entry name" value="Peptidase_S1_PA_chymotrypsin"/>
</dbReference>
<organism evidence="10 11">
    <name type="scientific">Lepeophtheirus salmonis</name>
    <name type="common">Salmon louse</name>
    <name type="synonym">Caligus salmonis</name>
    <dbReference type="NCBI Taxonomy" id="72036"/>
    <lineage>
        <taxon>Eukaryota</taxon>
        <taxon>Metazoa</taxon>
        <taxon>Ecdysozoa</taxon>
        <taxon>Arthropoda</taxon>
        <taxon>Crustacea</taxon>
        <taxon>Multicrustacea</taxon>
        <taxon>Hexanauplia</taxon>
        <taxon>Copepoda</taxon>
        <taxon>Siphonostomatoida</taxon>
        <taxon>Caligidae</taxon>
        <taxon>Lepeophtheirus</taxon>
    </lineage>
</organism>
<dbReference type="GO" id="GO:0005634">
    <property type="term" value="C:nucleus"/>
    <property type="evidence" value="ECO:0007669"/>
    <property type="project" value="UniProtKB-SubCell"/>
</dbReference>
<evidence type="ECO:0000256" key="4">
    <source>
        <dbReference type="ARBA" id="ARBA00023157"/>
    </source>
</evidence>
<evidence type="ECO:0000256" key="8">
    <source>
        <dbReference type="RuleBase" id="RU000682"/>
    </source>
</evidence>
<reference evidence="10" key="1">
    <citation type="submission" date="2021-02" db="EMBL/GenBank/DDBJ databases">
        <authorList>
            <person name="Bekaert M."/>
        </authorList>
    </citation>
    <scope>NUCLEOTIDE SEQUENCE</scope>
    <source>
        <strain evidence="10">IoA-00</strain>
    </source>
</reference>
<keyword evidence="3 7" id="KW-0371">Homeobox</keyword>
<accession>A0A7R8GZ11</accession>
<dbReference type="PRINTS" id="PR00722">
    <property type="entry name" value="CHYMOTRYPSIN"/>
</dbReference>
<dbReference type="GO" id="GO:0004252">
    <property type="term" value="F:serine-type endopeptidase activity"/>
    <property type="evidence" value="ECO:0007669"/>
    <property type="project" value="InterPro"/>
</dbReference>
<feature type="DNA-binding region" description="Homeobox" evidence="7">
    <location>
        <begin position="488"/>
        <end position="547"/>
    </location>
</feature>
<evidence type="ECO:0000256" key="3">
    <source>
        <dbReference type="ARBA" id="ARBA00023155"/>
    </source>
</evidence>
<dbReference type="InterPro" id="IPR020479">
    <property type="entry name" value="HD_metazoa"/>
</dbReference>
<dbReference type="AlphaFoldDB" id="A0A7R8GZ11"/>
<dbReference type="EMBL" id="HG994580">
    <property type="protein sequence ID" value="CAF2756208.1"/>
    <property type="molecule type" value="Genomic_DNA"/>
</dbReference>
<evidence type="ECO:0000313" key="10">
    <source>
        <dbReference type="EMBL" id="CAF2756208.1"/>
    </source>
</evidence>
<name>A0A7R8GZ11_LEPSM</name>
<evidence type="ECO:0000256" key="6">
    <source>
        <dbReference type="ARBA" id="ARBA00024195"/>
    </source>
</evidence>
<evidence type="ECO:0000256" key="2">
    <source>
        <dbReference type="ARBA" id="ARBA00023125"/>
    </source>
</evidence>
<keyword evidence="11" id="KW-1185">Reference proteome</keyword>
<proteinExistence type="inferred from homology"/>
<feature type="region of interest" description="Disordered" evidence="9">
    <location>
        <begin position="603"/>
        <end position="642"/>
    </location>
</feature>
<dbReference type="CDD" id="cd00086">
    <property type="entry name" value="homeodomain"/>
    <property type="match status" value="1"/>
</dbReference>
<evidence type="ECO:0000313" key="11">
    <source>
        <dbReference type="Proteomes" id="UP000675881"/>
    </source>
</evidence>
<dbReference type="InterPro" id="IPR009057">
    <property type="entry name" value="Homeodomain-like_sf"/>
</dbReference>
<dbReference type="GO" id="GO:0051960">
    <property type="term" value="P:regulation of nervous system development"/>
    <property type="evidence" value="ECO:0007669"/>
    <property type="project" value="TreeGrafter"/>
</dbReference>
<dbReference type="PROSITE" id="PS50240">
    <property type="entry name" value="TRYPSIN_DOM"/>
    <property type="match status" value="1"/>
</dbReference>
<feature type="region of interest" description="Disordered" evidence="9">
    <location>
        <begin position="547"/>
        <end position="584"/>
    </location>
</feature>
<dbReference type="Proteomes" id="UP000675881">
    <property type="component" value="Chromosome 1"/>
</dbReference>
<dbReference type="PANTHER" id="PTHR24334:SF0">
    <property type="entry name" value="HOMEOBOX PROTEIN UNPLUGGED"/>
    <property type="match status" value="1"/>
</dbReference>
<comment type="subcellular location">
    <subcellularLocation>
        <location evidence="1 7 8">Nucleus</location>
    </subcellularLocation>
</comment>
<dbReference type="InterPro" id="IPR042982">
    <property type="entry name" value="GBX-1/2"/>
</dbReference>
<dbReference type="Pfam" id="PF00089">
    <property type="entry name" value="Trypsin"/>
    <property type="match status" value="2"/>
</dbReference>
<dbReference type="Gene3D" id="1.10.10.60">
    <property type="entry name" value="Homeodomain-like"/>
    <property type="match status" value="1"/>
</dbReference>
<dbReference type="Pfam" id="PF00046">
    <property type="entry name" value="Homeodomain"/>
    <property type="match status" value="1"/>
</dbReference>
<evidence type="ECO:0000256" key="1">
    <source>
        <dbReference type="ARBA" id="ARBA00004123"/>
    </source>
</evidence>
<keyword evidence="2 7" id="KW-0238">DNA-binding</keyword>
<keyword evidence="5 7" id="KW-0539">Nucleus</keyword>
<dbReference type="SMART" id="SM00020">
    <property type="entry name" value="Tryp_SPc"/>
    <property type="match status" value="1"/>
</dbReference>
<keyword evidence="4" id="KW-1015">Disulfide bond</keyword>
<dbReference type="CDD" id="cd00190">
    <property type="entry name" value="Tryp_SPc"/>
    <property type="match status" value="1"/>
</dbReference>
<dbReference type="GO" id="GO:0000981">
    <property type="term" value="F:DNA-binding transcription factor activity, RNA polymerase II-specific"/>
    <property type="evidence" value="ECO:0007669"/>
    <property type="project" value="InterPro"/>
</dbReference>
<sequence>MDKRTLLLRTQIDLYKSCSEELIWGVCRENFLFGSCCKLKFNQQNLIEENEVEAILNEEDSSLLPTATCGMRFNDFTTPEEDLTSRRLFNSRPQSRLIGGEPALFGAWPWQISLRIIASDESTAHCVHYYEMEEILLRMGDYNRVEEDEPLPHMDRRPSKIIEHPKYNPRNFENDIALMHFKKASYVTGWGEIYEEGPRPRILHEVDIPIFGHKRCTDLFTKADLDELVTDVFICAGEEEGGKDACEGDSGGPLVFKSKKRGQWVLAGITSWGRGCGGEKYQPGVYTRVPIYVEWKKPSHSPNLQVCLYQNFGLNSNSPHHSHHVEAASLYKDYLDKATSRFSIEALLSRSPPRSPQRTGGDLDHLFFPLLDPSTSLLSRLSGSGGTPYGGGGLWTQMLAAAAAASASSGPSNPPLFTHSPSPSSSVKGMDKESYSRSEALISSDEDEEEGSSSDLDNSLKEHPFDIVQSRQGRNGDGGGNPSVNSKSRRRRTAFTSEQLLELEKEFHSKKYLSLSERSSIAHNLRLSEVQVKIWFQNRRAKWKRVKAGVHSGAGSNGISSPTSSSTATPGGSESNGGKCSPSKIVVPIPVHVSRQFAMRNQNYTGPTSRLGESGTLPLGFPPSGSSLKLDPSIPSSFTNVK</sequence>
<feature type="compositionally biased region" description="Low complexity" evidence="9">
    <location>
        <begin position="557"/>
        <end position="573"/>
    </location>
</feature>
<dbReference type="InterPro" id="IPR001314">
    <property type="entry name" value="Peptidase_S1A"/>
</dbReference>
<dbReference type="InterPro" id="IPR001254">
    <property type="entry name" value="Trypsin_dom"/>
</dbReference>
<dbReference type="InterPro" id="IPR001356">
    <property type="entry name" value="HD"/>
</dbReference>
<dbReference type="PANTHER" id="PTHR24334">
    <property type="entry name" value="HOMEOBOX PROTEIN GBX"/>
    <property type="match status" value="1"/>
</dbReference>
<evidence type="ECO:0000256" key="9">
    <source>
        <dbReference type="SAM" id="MobiDB-lite"/>
    </source>
</evidence>
<dbReference type="SUPFAM" id="SSF46689">
    <property type="entry name" value="Homeodomain-like"/>
    <property type="match status" value="1"/>
</dbReference>
<protein>
    <submittedName>
        <fullName evidence="10">Homeobox protein CHOX-7,Homeobox protein GBX-2,Homeobox protein unplugged,Homeobox protein GBX-1</fullName>
    </submittedName>
</protein>
<dbReference type="PROSITE" id="PS00027">
    <property type="entry name" value="HOMEOBOX_1"/>
    <property type="match status" value="1"/>
</dbReference>
<evidence type="ECO:0000256" key="7">
    <source>
        <dbReference type="PROSITE-ProRule" id="PRU00108"/>
    </source>
</evidence>
<dbReference type="GO" id="GO:0006508">
    <property type="term" value="P:proteolysis"/>
    <property type="evidence" value="ECO:0007669"/>
    <property type="project" value="InterPro"/>
</dbReference>
<dbReference type="SUPFAM" id="SSF50494">
    <property type="entry name" value="Trypsin-like serine proteases"/>
    <property type="match status" value="1"/>
</dbReference>
<dbReference type="PROSITE" id="PS50071">
    <property type="entry name" value="HOMEOBOX_2"/>
    <property type="match status" value="1"/>
</dbReference>